<dbReference type="PANTHER" id="PTHR10361:SF24">
    <property type="entry name" value="P3 PROTEIN"/>
    <property type="match status" value="1"/>
</dbReference>
<evidence type="ECO:0000313" key="6">
    <source>
        <dbReference type="EMBL" id="SFK33594.1"/>
    </source>
</evidence>
<organism evidence="6 7">
    <name type="scientific">Pseudovibrio ascidiaceicola</name>
    <dbReference type="NCBI Taxonomy" id="285279"/>
    <lineage>
        <taxon>Bacteria</taxon>
        <taxon>Pseudomonadati</taxon>
        <taxon>Pseudomonadota</taxon>
        <taxon>Alphaproteobacteria</taxon>
        <taxon>Hyphomicrobiales</taxon>
        <taxon>Stappiaceae</taxon>
        <taxon>Pseudovibrio</taxon>
    </lineage>
</organism>
<dbReference type="RefSeq" id="WP_093518758.1">
    <property type="nucleotide sequence ID" value="NZ_FOSK01000004.1"/>
</dbReference>
<dbReference type="InterPro" id="IPR002657">
    <property type="entry name" value="BilAc:Na_symport/Acr3"/>
</dbReference>
<feature type="transmembrane region" description="Helical" evidence="5">
    <location>
        <begin position="264"/>
        <end position="282"/>
    </location>
</feature>
<dbReference type="Gene3D" id="1.20.1530.20">
    <property type="match status" value="1"/>
</dbReference>
<comment type="caution">
    <text evidence="6">The sequence shown here is derived from an EMBL/GenBank/DDBJ whole genome shotgun (WGS) entry which is preliminary data.</text>
</comment>
<reference evidence="6 7" key="1">
    <citation type="submission" date="2016-10" db="EMBL/GenBank/DDBJ databases">
        <authorList>
            <person name="Varghese N."/>
            <person name="Submissions S."/>
        </authorList>
    </citation>
    <scope>NUCLEOTIDE SEQUENCE [LARGE SCALE GENOMIC DNA]</scope>
    <source>
        <strain evidence="6 7">DSM 16392</strain>
    </source>
</reference>
<keyword evidence="3 5" id="KW-1133">Transmembrane helix</keyword>
<feature type="transmembrane region" description="Helical" evidence="5">
    <location>
        <begin position="38"/>
        <end position="61"/>
    </location>
</feature>
<feature type="transmembrane region" description="Helical" evidence="5">
    <location>
        <begin position="199"/>
        <end position="218"/>
    </location>
</feature>
<evidence type="ECO:0000256" key="5">
    <source>
        <dbReference type="SAM" id="Phobius"/>
    </source>
</evidence>
<accession>A0A1I3YP13</accession>
<feature type="transmembrane region" description="Helical" evidence="5">
    <location>
        <begin position="136"/>
        <end position="156"/>
    </location>
</feature>
<evidence type="ECO:0000313" key="7">
    <source>
        <dbReference type="Proteomes" id="UP000199598"/>
    </source>
</evidence>
<sequence>MDILLKLFLPLSLAFIMFSLGISLTLQDFKRVLQMPRAFSIGMLGQLLVLPVIAFLILQVVELEPAMAFGVMLLAFAPGGVTSNMLTRFSGGSVALAVSLTAVTSVLCVLTVPVFAAASANYFLGAAMPKIDVTSIGISMALITAVPVAIGVLVNHMAPSFTAAISKVVSLLASVLFVVIVLGAIATNWSVLTANILELGPVLILLNVVMLLIGYGGAKLMKLSHPDSVAIAMEVGVQNATLGITVGALIAMNGEALPPYSLASGIYGITMYGCAFLFILWARRKARANPSLRALSELS</sequence>
<evidence type="ECO:0000256" key="2">
    <source>
        <dbReference type="ARBA" id="ARBA00022692"/>
    </source>
</evidence>
<feature type="transmembrane region" description="Helical" evidence="5">
    <location>
        <begin position="168"/>
        <end position="187"/>
    </location>
</feature>
<keyword evidence="7" id="KW-1185">Reference proteome</keyword>
<name>A0A1I3YP13_9HYPH</name>
<dbReference type="Pfam" id="PF01758">
    <property type="entry name" value="SBF"/>
    <property type="match status" value="1"/>
</dbReference>
<dbReference type="EMBL" id="FOSK01000004">
    <property type="protein sequence ID" value="SFK33594.1"/>
    <property type="molecule type" value="Genomic_DNA"/>
</dbReference>
<feature type="transmembrane region" description="Helical" evidence="5">
    <location>
        <begin position="6"/>
        <end position="26"/>
    </location>
</feature>
<dbReference type="Proteomes" id="UP000199598">
    <property type="component" value="Unassembled WGS sequence"/>
</dbReference>
<proteinExistence type="predicted"/>
<feature type="transmembrane region" description="Helical" evidence="5">
    <location>
        <begin position="94"/>
        <end position="116"/>
    </location>
</feature>
<dbReference type="InterPro" id="IPR038770">
    <property type="entry name" value="Na+/solute_symporter_sf"/>
</dbReference>
<dbReference type="PANTHER" id="PTHR10361">
    <property type="entry name" value="SODIUM-BILE ACID COTRANSPORTER"/>
    <property type="match status" value="1"/>
</dbReference>
<keyword evidence="4 5" id="KW-0472">Membrane</keyword>
<evidence type="ECO:0000256" key="3">
    <source>
        <dbReference type="ARBA" id="ARBA00022989"/>
    </source>
</evidence>
<evidence type="ECO:0000256" key="4">
    <source>
        <dbReference type="ARBA" id="ARBA00023136"/>
    </source>
</evidence>
<feature type="transmembrane region" description="Helical" evidence="5">
    <location>
        <begin position="67"/>
        <end position="87"/>
    </location>
</feature>
<protein>
    <submittedName>
        <fullName evidence="6">Bile acid:Na+ symporter, BASS family</fullName>
    </submittedName>
</protein>
<feature type="transmembrane region" description="Helical" evidence="5">
    <location>
        <begin position="230"/>
        <end position="252"/>
    </location>
</feature>
<comment type="subcellular location">
    <subcellularLocation>
        <location evidence="1">Membrane</location>
        <topology evidence="1">Multi-pass membrane protein</topology>
    </subcellularLocation>
</comment>
<gene>
    <name evidence="6" type="ORF">SAMN04488518_104141</name>
</gene>
<keyword evidence="2 5" id="KW-0812">Transmembrane</keyword>
<dbReference type="InterPro" id="IPR004710">
    <property type="entry name" value="Bilac:Na_transpt"/>
</dbReference>
<evidence type="ECO:0000256" key="1">
    <source>
        <dbReference type="ARBA" id="ARBA00004141"/>
    </source>
</evidence>